<dbReference type="Pfam" id="PF22633">
    <property type="entry name" value="F5_F8_type_C_2"/>
    <property type="match status" value="1"/>
</dbReference>
<dbReference type="PROSITE" id="PS51318">
    <property type="entry name" value="TAT"/>
    <property type="match status" value="1"/>
</dbReference>
<feature type="region of interest" description="Disordered" evidence="4">
    <location>
        <begin position="639"/>
        <end position="659"/>
    </location>
</feature>
<dbReference type="InterPro" id="IPR006102">
    <property type="entry name" value="Ig-like_GH2"/>
</dbReference>
<keyword evidence="3" id="KW-0326">Glycosidase</keyword>
<evidence type="ECO:0000259" key="5">
    <source>
        <dbReference type="PROSITE" id="PS50022"/>
    </source>
</evidence>
<keyword evidence="2" id="KW-0378">Hydrolase</keyword>
<organism evidence="6 7">
    <name type="scientific">Streptomyces dubilierae</name>
    <dbReference type="NCBI Taxonomy" id="3075533"/>
    <lineage>
        <taxon>Bacteria</taxon>
        <taxon>Bacillati</taxon>
        <taxon>Actinomycetota</taxon>
        <taxon>Actinomycetes</taxon>
        <taxon>Kitasatosporales</taxon>
        <taxon>Streptomycetaceae</taxon>
        <taxon>Streptomyces</taxon>
    </lineage>
</organism>
<dbReference type="InterPro" id="IPR043534">
    <property type="entry name" value="EBDG/EBM"/>
</dbReference>
<dbReference type="InterPro" id="IPR000421">
    <property type="entry name" value="FA58C"/>
</dbReference>
<evidence type="ECO:0000256" key="3">
    <source>
        <dbReference type="ARBA" id="ARBA00023295"/>
    </source>
</evidence>
<dbReference type="SUPFAM" id="SSF51445">
    <property type="entry name" value="(Trans)glycosidases"/>
    <property type="match status" value="1"/>
</dbReference>
<dbReference type="Pfam" id="PF22666">
    <property type="entry name" value="Glyco_hydro_2_N2"/>
    <property type="match status" value="1"/>
</dbReference>
<keyword evidence="7" id="KW-1185">Reference proteome</keyword>
<dbReference type="InterPro" id="IPR013783">
    <property type="entry name" value="Ig-like_fold"/>
</dbReference>
<comment type="caution">
    <text evidence="6">The sequence shown here is derived from an EMBL/GenBank/DDBJ whole genome shotgun (WGS) entry which is preliminary data.</text>
</comment>
<feature type="domain" description="F5/8 type C" evidence="5">
    <location>
        <begin position="767"/>
        <end position="851"/>
    </location>
</feature>
<dbReference type="PANTHER" id="PTHR43536">
    <property type="entry name" value="MANNOSYLGLYCOPROTEIN ENDO-BETA-MANNOSIDASE"/>
    <property type="match status" value="1"/>
</dbReference>
<dbReference type="InterPro" id="IPR017853">
    <property type="entry name" value="GH"/>
</dbReference>
<dbReference type="SUPFAM" id="SSF49785">
    <property type="entry name" value="Galactose-binding domain-like"/>
    <property type="match status" value="4"/>
</dbReference>
<dbReference type="PROSITE" id="PS50022">
    <property type="entry name" value="FA58C_3"/>
    <property type="match status" value="3"/>
</dbReference>
<dbReference type="SUPFAM" id="SSF49303">
    <property type="entry name" value="beta-Galactosidase/glucuronidase domain"/>
    <property type="match status" value="3"/>
</dbReference>
<dbReference type="Proteomes" id="UP001183586">
    <property type="component" value="Unassembled WGS sequence"/>
</dbReference>
<evidence type="ECO:0000256" key="4">
    <source>
        <dbReference type="SAM" id="MobiDB-lite"/>
    </source>
</evidence>
<dbReference type="InterPro" id="IPR006311">
    <property type="entry name" value="TAT_signal"/>
</dbReference>
<dbReference type="InterPro" id="IPR036156">
    <property type="entry name" value="Beta-gal/glucu_dom_sf"/>
</dbReference>
<proteinExistence type="inferred from homology"/>
<reference evidence="7" key="1">
    <citation type="submission" date="2023-07" db="EMBL/GenBank/DDBJ databases">
        <title>30 novel species of actinomycetes from the DSMZ collection.</title>
        <authorList>
            <person name="Nouioui I."/>
        </authorList>
    </citation>
    <scope>NUCLEOTIDE SEQUENCE [LARGE SCALE GENOMIC DNA]</scope>
    <source>
        <strain evidence="7">DSM 41921</strain>
    </source>
</reference>
<dbReference type="Pfam" id="PF00703">
    <property type="entry name" value="Glyco_hydro_2"/>
    <property type="match status" value="1"/>
</dbReference>
<dbReference type="InterPro" id="IPR041351">
    <property type="entry name" value="Ig_GlcNase"/>
</dbReference>
<dbReference type="Gene3D" id="2.60.40.10">
    <property type="entry name" value="Immunoglobulins"/>
    <property type="match status" value="2"/>
</dbReference>
<sequence length="1365" mass="149444">MAEQSRPSRHPSRRTFVATGSTLLAGLGLGGTVFAPAAEAADHTAAAAGAAPTTTPGELAAYRPVRVSSQSYAPTPAEFTVDALPAQGVRGTGWRAEAGDPQWIEVDLQADCRVDRIRLTFEADAADPVFTPPADGNPRQGTTGKEILSSYAREFVVETSRNRESWASAYRTTAGTGGVVDIALAKPVTARWVRMTAHRRSSPNPLGLNGFEVYGTAPGHRPKGTGWTDWGTHRGVAPRLAVAADGTVPLESGWTLTLDDWADGDGPALSKAGVDTSRWLPATVPGTVLGSLVEQGKLPDPVAGLNNLRIPEALSRHSWWYRRDFELPRGLRTGRGRHIWLEFDGVNHKAEVWLNGHAVGEVTFPFARSAHDITDRLTVEGKNALAVRISPMPVPGSPGDKGPAGEAWVDAGANTMNLNSPTYLASSGWDWMPAVRDRAAGIWNHVRLRSTGHVVLGDPRVDTVLPGLPDLSVAELTLTVPVRNADTVAHETTVSAVFGDVRVARTVTVPPGDDIDVIFAPDAFGALRVKDPELWWPNGLGEPALHDLTLVARAGGTESDRRTTRFGIRQFGYEYDTPLKFTPSSDACTQTVQLGDRRARHVRVRCLTRATSWGSSLWALSVFDSARPGTDLALHAPANASTTDEDAHAAANVTDGDPDTRWSSAYEDDQWIRVDLGSVQAFDRVDLVWEQAYARTFVVQVSEDGEQWTDAASVDNTAVPLPFNSGDASLRVTDFEARTARHVRLSCGVRNTSWGNSLWSLAVIDSTEPGTDLALHRHVTASSEADGHVAAHATDGDAGTRWSSAYKDHQWIQVDLGSARRFDRVAVLWEQAYPKTYTIQTSDDGDTWTDVTTVTNTPDPLKISVNGVRVLVRGGNWGWDELLRRMPAERMDAAVRMHRAMNFTMIRNWVGSSNREEFYAACDAHGILVWNDFPNAWGMDPPDHEAFLSTARDTVRRYRIHPCVAVWCGANEGNPPAAVDAGMRSAVESQVPGVLYQNNSAGGIVTGGGPYGWVEPERYFDPSTYGSKDFGFHTEIGMPVVSTAASTRAMVGEDGPEWPIGGAWYHHDWSERGNQAPQNYKAAVESRLGTARDLDDFSRKAQFVNYENFRAMFEAWNANLWDNASGLMLWMSHPAWHSTVWQTYDYDFDVNGAYFGCRSACEPLHVQADPVKWQVIAVNHTREPLRHATVAAETYDLSGRRVGQVRRARVDVDPATSAAAFTAAFPADLPDLHLLRLTLTDERGRVRSRNTYWRYRSPEALRTLNEVRQARLSASLTRVARDEDRRTATATVRNRGSVVAAMVRLSLLDEDGDRVLPTLYDDNYLWLLPGETRTVSLSWPASALSSGRPRLRAEGYNTSPVTVRG</sequence>
<feature type="domain" description="F5/8 type C" evidence="5">
    <location>
        <begin position="47"/>
        <end position="216"/>
    </location>
</feature>
<evidence type="ECO:0000313" key="7">
    <source>
        <dbReference type="Proteomes" id="UP001183586"/>
    </source>
</evidence>
<dbReference type="InterPro" id="IPR054593">
    <property type="entry name" value="Beta-mannosidase-like_N2"/>
</dbReference>
<dbReference type="EMBL" id="JAVREU010000013">
    <property type="protein sequence ID" value="MDT0390917.1"/>
    <property type="molecule type" value="Genomic_DNA"/>
</dbReference>
<dbReference type="RefSeq" id="WP_311685876.1">
    <property type="nucleotide sequence ID" value="NZ_JAVREU010000013.1"/>
</dbReference>
<dbReference type="InterPro" id="IPR008979">
    <property type="entry name" value="Galactose-bd-like_sf"/>
</dbReference>
<feature type="domain" description="F5/8 type C" evidence="5">
    <location>
        <begin position="615"/>
        <end position="766"/>
    </location>
</feature>
<evidence type="ECO:0000256" key="2">
    <source>
        <dbReference type="ARBA" id="ARBA00022801"/>
    </source>
</evidence>
<name>A0ABU2PFI7_9ACTN</name>
<gene>
    <name evidence="6" type="ORF">RM641_26155</name>
</gene>
<dbReference type="Pfam" id="PF18368">
    <property type="entry name" value="Ig_GlcNase"/>
    <property type="match status" value="1"/>
</dbReference>
<protein>
    <submittedName>
        <fullName evidence="6">Discoidin domain-containing protein</fullName>
    </submittedName>
</protein>
<accession>A0ABU2PFI7</accession>
<dbReference type="Gene3D" id="3.20.20.80">
    <property type="entry name" value="Glycosidases"/>
    <property type="match status" value="1"/>
</dbReference>
<dbReference type="Pfam" id="PF00754">
    <property type="entry name" value="F5_F8_type_C"/>
    <property type="match status" value="2"/>
</dbReference>
<evidence type="ECO:0000313" key="6">
    <source>
        <dbReference type="EMBL" id="MDT0390917.1"/>
    </source>
</evidence>
<evidence type="ECO:0000256" key="1">
    <source>
        <dbReference type="ARBA" id="ARBA00007401"/>
    </source>
</evidence>
<comment type="similarity">
    <text evidence="1">Belongs to the glycosyl hydrolase 2 family.</text>
</comment>
<dbReference type="PANTHER" id="PTHR43536:SF1">
    <property type="entry name" value="MANNOSYLGLYCOPROTEIN ENDO-BETA-MANNOSIDASE"/>
    <property type="match status" value="1"/>
</dbReference>
<dbReference type="Gene3D" id="2.60.120.260">
    <property type="entry name" value="Galactose-binding domain-like"/>
    <property type="match status" value="3"/>
</dbReference>